<keyword evidence="21" id="KW-1185">Reference proteome</keyword>
<evidence type="ECO:0000256" key="7">
    <source>
        <dbReference type="ARBA" id="ARBA00022741"/>
    </source>
</evidence>
<dbReference type="InterPro" id="IPR055163">
    <property type="entry name" value="ALK/LTK-like_GRD"/>
</dbReference>
<accession>A0ABN8M064</accession>
<keyword evidence="6 18" id="KW-0732">Signal</keyword>
<evidence type="ECO:0000256" key="11">
    <source>
        <dbReference type="ARBA" id="ARBA00023136"/>
    </source>
</evidence>
<comment type="subcellular location">
    <subcellularLocation>
        <location evidence="1">Cell membrane</location>
        <topology evidence="1">Single-pass type I membrane protein</topology>
    </subcellularLocation>
</comment>
<feature type="chain" id="PRO_5047362921" description="receptor protein-tyrosine kinase" evidence="18">
    <location>
        <begin position="18"/>
        <end position="422"/>
    </location>
</feature>
<keyword evidence="12" id="KW-0829">Tyrosine-protein kinase</keyword>
<dbReference type="Pfam" id="PF00024">
    <property type="entry name" value="PAN_1"/>
    <property type="match status" value="1"/>
</dbReference>
<keyword evidence="3" id="KW-1003">Cell membrane</keyword>
<evidence type="ECO:0000256" key="17">
    <source>
        <dbReference type="SAM" id="MobiDB-lite"/>
    </source>
</evidence>
<keyword evidence="13 16" id="KW-1015">Disulfide bond</keyword>
<evidence type="ECO:0000256" key="2">
    <source>
        <dbReference type="ARBA" id="ARBA00011902"/>
    </source>
</evidence>
<keyword evidence="16" id="KW-0245">EGF-like domain</keyword>
<protein>
    <recommendedName>
        <fullName evidence="2">receptor protein-tyrosine kinase</fullName>
        <ecNumber evidence="2">2.7.10.1</ecNumber>
    </recommendedName>
</protein>
<keyword evidence="14" id="KW-0675">Receptor</keyword>
<feature type="disulfide bond" evidence="16">
    <location>
        <begin position="139"/>
        <end position="148"/>
    </location>
</feature>
<sequence length="422" mass="44037">MLSYAIPLYLCLISSEALSTTKTSFPRAIFTKENSRLKGYSFKWHVTSSQISCTQACLRNPRCYSTNFKETGLHGARQEGTCELNTESPLDLISLEKDLHYEFGMINAKFSPFTDDCRWIGCQNNGACVKINEEYTCECGVQWIGKFCETKNRWYDFTTLRATGKNGPVSAAGYKGTLLQEVYVTNGVQEWQVPITGKYSVEACGASGGDGILPKKRGKGAKVSGVITLSKGDKLAILVGQKGSTQDKSHPGSGGGATFVYRPPNKHVLILVVGGGGGGGKEDGLPGNDSPDGSGSVDTRGTNGGGGKVCRDANFIPNSGAGAGYLNNGGCLEDGKYCGAVHCSKGGISLGKGGESTTNCDGGFGGEGACDNFHGGGGRYSGGGVSSDKVAGGGGSYTPDDAWEVIKGGCEDDGYVSFTAED</sequence>
<gene>
    <name evidence="20" type="ORF">PEVE_00010652</name>
</gene>
<evidence type="ECO:0000256" key="6">
    <source>
        <dbReference type="ARBA" id="ARBA00022729"/>
    </source>
</evidence>
<keyword evidence="8" id="KW-0418">Kinase</keyword>
<evidence type="ECO:0000256" key="14">
    <source>
        <dbReference type="ARBA" id="ARBA00023170"/>
    </source>
</evidence>
<feature type="region of interest" description="Disordered" evidence="17">
    <location>
        <begin position="278"/>
        <end position="305"/>
    </location>
</feature>
<keyword evidence="7" id="KW-0547">Nucleotide-binding</keyword>
<dbReference type="PROSITE" id="PS50026">
    <property type="entry name" value="EGF_3"/>
    <property type="match status" value="1"/>
</dbReference>
<evidence type="ECO:0000256" key="12">
    <source>
        <dbReference type="ARBA" id="ARBA00023137"/>
    </source>
</evidence>
<comment type="caution">
    <text evidence="16">Lacks conserved residue(s) required for the propagation of feature annotation.</text>
</comment>
<organism evidence="20 21">
    <name type="scientific">Porites evermanni</name>
    <dbReference type="NCBI Taxonomy" id="104178"/>
    <lineage>
        <taxon>Eukaryota</taxon>
        <taxon>Metazoa</taxon>
        <taxon>Cnidaria</taxon>
        <taxon>Anthozoa</taxon>
        <taxon>Hexacorallia</taxon>
        <taxon>Scleractinia</taxon>
        <taxon>Fungiina</taxon>
        <taxon>Poritidae</taxon>
        <taxon>Porites</taxon>
    </lineage>
</organism>
<reference evidence="20 21" key="1">
    <citation type="submission" date="2022-05" db="EMBL/GenBank/DDBJ databases">
        <authorList>
            <consortium name="Genoscope - CEA"/>
            <person name="William W."/>
        </authorList>
    </citation>
    <scope>NUCLEOTIDE SEQUENCE [LARGE SCALE GENOMIC DNA]</scope>
</reference>
<dbReference type="SUPFAM" id="SSF57196">
    <property type="entry name" value="EGF/Laminin"/>
    <property type="match status" value="1"/>
</dbReference>
<dbReference type="Pfam" id="PF12810">
    <property type="entry name" value="ALK_LTK_GRD"/>
    <property type="match status" value="1"/>
</dbReference>
<evidence type="ECO:0000256" key="8">
    <source>
        <dbReference type="ARBA" id="ARBA00022777"/>
    </source>
</evidence>
<feature type="signal peptide" evidence="18">
    <location>
        <begin position="1"/>
        <end position="17"/>
    </location>
</feature>
<evidence type="ECO:0000256" key="5">
    <source>
        <dbReference type="ARBA" id="ARBA00022692"/>
    </source>
</evidence>
<keyword evidence="10" id="KW-1133">Transmembrane helix</keyword>
<evidence type="ECO:0000256" key="15">
    <source>
        <dbReference type="ARBA" id="ARBA00023180"/>
    </source>
</evidence>
<evidence type="ECO:0000259" key="19">
    <source>
        <dbReference type="PROSITE" id="PS50026"/>
    </source>
</evidence>
<keyword evidence="5" id="KW-0812">Transmembrane</keyword>
<dbReference type="EMBL" id="CALNXI010000176">
    <property type="protein sequence ID" value="CAH3021272.1"/>
    <property type="molecule type" value="Genomic_DNA"/>
</dbReference>
<evidence type="ECO:0000256" key="16">
    <source>
        <dbReference type="PROSITE-ProRule" id="PRU00076"/>
    </source>
</evidence>
<dbReference type="InterPro" id="IPR003609">
    <property type="entry name" value="Pan_app"/>
</dbReference>
<evidence type="ECO:0000256" key="3">
    <source>
        <dbReference type="ARBA" id="ARBA00022475"/>
    </source>
</evidence>
<evidence type="ECO:0000256" key="13">
    <source>
        <dbReference type="ARBA" id="ARBA00023157"/>
    </source>
</evidence>
<name>A0ABN8M064_9CNID</name>
<dbReference type="PROSITE" id="PS00022">
    <property type="entry name" value="EGF_1"/>
    <property type="match status" value="1"/>
</dbReference>
<keyword evidence="9" id="KW-0067">ATP-binding</keyword>
<feature type="compositionally biased region" description="Polar residues" evidence="17">
    <location>
        <begin position="291"/>
        <end position="301"/>
    </location>
</feature>
<evidence type="ECO:0000256" key="1">
    <source>
        <dbReference type="ARBA" id="ARBA00004251"/>
    </source>
</evidence>
<keyword evidence="11" id="KW-0472">Membrane</keyword>
<evidence type="ECO:0000256" key="4">
    <source>
        <dbReference type="ARBA" id="ARBA00022679"/>
    </source>
</evidence>
<evidence type="ECO:0000313" key="20">
    <source>
        <dbReference type="EMBL" id="CAH3021272.1"/>
    </source>
</evidence>
<dbReference type="InterPro" id="IPR000742">
    <property type="entry name" value="EGF"/>
</dbReference>
<dbReference type="Gene3D" id="2.10.25.10">
    <property type="entry name" value="Laminin"/>
    <property type="match status" value="1"/>
</dbReference>
<feature type="domain" description="EGF-like" evidence="19">
    <location>
        <begin position="113"/>
        <end position="149"/>
    </location>
</feature>
<comment type="caution">
    <text evidence="20">The sequence shown here is derived from an EMBL/GenBank/DDBJ whole genome shotgun (WGS) entry which is preliminary data.</text>
</comment>
<evidence type="ECO:0000256" key="10">
    <source>
        <dbReference type="ARBA" id="ARBA00022989"/>
    </source>
</evidence>
<keyword evidence="15" id="KW-0325">Glycoprotein</keyword>
<evidence type="ECO:0000256" key="18">
    <source>
        <dbReference type="SAM" id="SignalP"/>
    </source>
</evidence>
<keyword evidence="4" id="KW-0808">Transferase</keyword>
<dbReference type="Proteomes" id="UP001159427">
    <property type="component" value="Unassembled WGS sequence"/>
</dbReference>
<evidence type="ECO:0000313" key="21">
    <source>
        <dbReference type="Proteomes" id="UP001159427"/>
    </source>
</evidence>
<evidence type="ECO:0000256" key="9">
    <source>
        <dbReference type="ARBA" id="ARBA00022840"/>
    </source>
</evidence>
<proteinExistence type="predicted"/>
<dbReference type="EC" id="2.7.10.1" evidence="2"/>